<protein>
    <submittedName>
        <fullName evidence="2">Uncharacterized protein</fullName>
    </submittedName>
</protein>
<feature type="compositionally biased region" description="Basic and acidic residues" evidence="1">
    <location>
        <begin position="14"/>
        <end position="23"/>
    </location>
</feature>
<gene>
    <name evidence="2" type="ORF">DFH07DRAFT_770449</name>
</gene>
<comment type="caution">
    <text evidence="2">The sequence shown here is derived from an EMBL/GenBank/DDBJ whole genome shotgun (WGS) entry which is preliminary data.</text>
</comment>
<dbReference type="Proteomes" id="UP001215280">
    <property type="component" value="Unassembled WGS sequence"/>
</dbReference>
<organism evidence="2 3">
    <name type="scientific">Mycena maculata</name>
    <dbReference type="NCBI Taxonomy" id="230809"/>
    <lineage>
        <taxon>Eukaryota</taxon>
        <taxon>Fungi</taxon>
        <taxon>Dikarya</taxon>
        <taxon>Basidiomycota</taxon>
        <taxon>Agaricomycotina</taxon>
        <taxon>Agaricomycetes</taxon>
        <taxon>Agaricomycetidae</taxon>
        <taxon>Agaricales</taxon>
        <taxon>Marasmiineae</taxon>
        <taxon>Mycenaceae</taxon>
        <taxon>Mycena</taxon>
    </lineage>
</organism>
<evidence type="ECO:0000313" key="2">
    <source>
        <dbReference type="EMBL" id="KAJ7764598.1"/>
    </source>
</evidence>
<proteinExistence type="predicted"/>
<feature type="region of interest" description="Disordered" evidence="1">
    <location>
        <begin position="1"/>
        <end position="23"/>
    </location>
</feature>
<reference evidence="2" key="1">
    <citation type="submission" date="2023-03" db="EMBL/GenBank/DDBJ databases">
        <title>Massive genome expansion in bonnet fungi (Mycena s.s.) driven by repeated elements and novel gene families across ecological guilds.</title>
        <authorList>
            <consortium name="Lawrence Berkeley National Laboratory"/>
            <person name="Harder C.B."/>
            <person name="Miyauchi S."/>
            <person name="Viragh M."/>
            <person name="Kuo A."/>
            <person name="Thoen E."/>
            <person name="Andreopoulos B."/>
            <person name="Lu D."/>
            <person name="Skrede I."/>
            <person name="Drula E."/>
            <person name="Henrissat B."/>
            <person name="Morin E."/>
            <person name="Kohler A."/>
            <person name="Barry K."/>
            <person name="LaButti K."/>
            <person name="Morin E."/>
            <person name="Salamov A."/>
            <person name="Lipzen A."/>
            <person name="Mereny Z."/>
            <person name="Hegedus B."/>
            <person name="Baldrian P."/>
            <person name="Stursova M."/>
            <person name="Weitz H."/>
            <person name="Taylor A."/>
            <person name="Grigoriev I.V."/>
            <person name="Nagy L.G."/>
            <person name="Martin F."/>
            <person name="Kauserud H."/>
        </authorList>
    </citation>
    <scope>NUCLEOTIDE SEQUENCE</scope>
    <source>
        <strain evidence="2">CBHHK188m</strain>
    </source>
</reference>
<dbReference type="AlphaFoldDB" id="A0AAD7NKQ4"/>
<keyword evidence="3" id="KW-1185">Reference proteome</keyword>
<dbReference type="EMBL" id="JARJLG010000037">
    <property type="protein sequence ID" value="KAJ7764598.1"/>
    <property type="molecule type" value="Genomic_DNA"/>
</dbReference>
<accession>A0AAD7NKQ4</accession>
<name>A0AAD7NKQ4_9AGAR</name>
<evidence type="ECO:0000256" key="1">
    <source>
        <dbReference type="SAM" id="MobiDB-lite"/>
    </source>
</evidence>
<sequence length="199" mass="21670">MSRQEADDGDVASAEDHAEEPRRHGCARVMPCIQGFSSESFPGRRINGGGAAGGSSTSALDYPLLSPCHEGIASRIQRRALQQELGCHVGKVGRGNQETGESRWRCTYGKGCWCSPRLPQQGMRDLPYVSDYRWRWASGGVAMGIIYVLGSSPRARALNNTRAWEINFCTNEPSYQANSAQIGPDEALGALQQWNPLVG</sequence>
<evidence type="ECO:0000313" key="3">
    <source>
        <dbReference type="Proteomes" id="UP001215280"/>
    </source>
</evidence>